<dbReference type="InParanoid" id="F6TQ79"/>
<dbReference type="Pfam" id="PF00400">
    <property type="entry name" value="WD40"/>
    <property type="match status" value="7"/>
</dbReference>
<feature type="compositionally biased region" description="Basic and acidic residues" evidence="5">
    <location>
        <begin position="268"/>
        <end position="281"/>
    </location>
</feature>
<feature type="repeat" description="WD" evidence="3">
    <location>
        <begin position="323"/>
        <end position="364"/>
    </location>
</feature>
<dbReference type="GeneID" id="100178079"/>
<feature type="repeat" description="WD" evidence="3">
    <location>
        <begin position="365"/>
        <end position="406"/>
    </location>
</feature>
<dbReference type="PANTHER" id="PTHR14604">
    <property type="entry name" value="WD40 REPEAT PF20"/>
    <property type="match status" value="1"/>
</dbReference>
<dbReference type="EMBL" id="EAAA01002560">
    <property type="status" value="NOT_ANNOTATED_CDS"/>
    <property type="molecule type" value="Genomic_DNA"/>
</dbReference>
<dbReference type="PANTHER" id="PTHR14604:SF3">
    <property type="entry name" value="SPERM-ASSOCIATED ANTIGEN 16 PROTEIN"/>
    <property type="match status" value="1"/>
</dbReference>
<dbReference type="KEGG" id="cin:100178079"/>
<feature type="compositionally biased region" description="Polar residues" evidence="5">
    <location>
        <begin position="255"/>
        <end position="266"/>
    </location>
</feature>
<dbReference type="RefSeq" id="XP_002129270.3">
    <property type="nucleotide sequence ID" value="XM_002129234.3"/>
</dbReference>
<keyword evidence="1 3" id="KW-0853">WD repeat</keyword>
<protein>
    <submittedName>
        <fullName evidence="6">Sperm-associated antigen 16 protein</fullName>
    </submittedName>
</protein>
<keyword evidence="7" id="KW-1185">Reference proteome</keyword>
<proteinExistence type="predicted"/>
<dbReference type="FunFam" id="2.130.10.10:FF:001413">
    <property type="entry name" value="sperm-associated antigen 16 protein"/>
    <property type="match status" value="1"/>
</dbReference>
<dbReference type="GeneTree" id="ENSGT00940000155053"/>
<dbReference type="InterPro" id="IPR001680">
    <property type="entry name" value="WD40_rpt"/>
</dbReference>
<reference evidence="7" key="1">
    <citation type="journal article" date="2002" name="Science">
        <title>The draft genome of Ciona intestinalis: insights into chordate and vertebrate origins.</title>
        <authorList>
            <person name="Dehal P."/>
            <person name="Satou Y."/>
            <person name="Campbell R.K."/>
            <person name="Chapman J."/>
            <person name="Degnan B."/>
            <person name="De Tomaso A."/>
            <person name="Davidson B."/>
            <person name="Di Gregorio A."/>
            <person name="Gelpke M."/>
            <person name="Goodstein D.M."/>
            <person name="Harafuji N."/>
            <person name="Hastings K.E."/>
            <person name="Ho I."/>
            <person name="Hotta K."/>
            <person name="Huang W."/>
            <person name="Kawashima T."/>
            <person name="Lemaire P."/>
            <person name="Martinez D."/>
            <person name="Meinertzhagen I.A."/>
            <person name="Necula S."/>
            <person name="Nonaka M."/>
            <person name="Putnam N."/>
            <person name="Rash S."/>
            <person name="Saiga H."/>
            <person name="Satake M."/>
            <person name="Terry A."/>
            <person name="Yamada L."/>
            <person name="Wang H.G."/>
            <person name="Awazu S."/>
            <person name="Azumi K."/>
            <person name="Boore J."/>
            <person name="Branno M."/>
            <person name="Chin-Bow S."/>
            <person name="DeSantis R."/>
            <person name="Doyle S."/>
            <person name="Francino P."/>
            <person name="Keys D.N."/>
            <person name="Haga S."/>
            <person name="Hayashi H."/>
            <person name="Hino K."/>
            <person name="Imai K.S."/>
            <person name="Inaba K."/>
            <person name="Kano S."/>
            <person name="Kobayashi K."/>
            <person name="Kobayashi M."/>
            <person name="Lee B.I."/>
            <person name="Makabe K.W."/>
            <person name="Manohar C."/>
            <person name="Matassi G."/>
            <person name="Medina M."/>
            <person name="Mochizuki Y."/>
            <person name="Mount S."/>
            <person name="Morishita T."/>
            <person name="Miura S."/>
            <person name="Nakayama A."/>
            <person name="Nishizaka S."/>
            <person name="Nomoto H."/>
            <person name="Ohta F."/>
            <person name="Oishi K."/>
            <person name="Rigoutsos I."/>
            <person name="Sano M."/>
            <person name="Sasaki A."/>
            <person name="Sasakura Y."/>
            <person name="Shoguchi E."/>
            <person name="Shin-i T."/>
            <person name="Spagnuolo A."/>
            <person name="Stainier D."/>
            <person name="Suzuki M.M."/>
            <person name="Tassy O."/>
            <person name="Takatori N."/>
            <person name="Tokuoka M."/>
            <person name="Yagi K."/>
            <person name="Yoshizaki F."/>
            <person name="Wada S."/>
            <person name="Zhang C."/>
            <person name="Hyatt P.D."/>
            <person name="Larimer F."/>
            <person name="Detter C."/>
            <person name="Doggett N."/>
            <person name="Glavina T."/>
            <person name="Hawkins T."/>
            <person name="Richardson P."/>
            <person name="Lucas S."/>
            <person name="Kohara Y."/>
            <person name="Levine M."/>
            <person name="Satoh N."/>
            <person name="Rokhsar D.S."/>
        </authorList>
    </citation>
    <scope>NUCLEOTIDE SEQUENCE [LARGE SCALE GENOMIC DNA]</scope>
</reference>
<dbReference type="InterPro" id="IPR050995">
    <property type="entry name" value="WD-F-box_domain-protein"/>
</dbReference>
<feature type="repeat" description="WD" evidence="3">
    <location>
        <begin position="449"/>
        <end position="490"/>
    </location>
</feature>
<dbReference type="Ensembl" id="ENSCINT00000017535.3">
    <property type="protein sequence ID" value="ENSCINP00000017535.3"/>
    <property type="gene ID" value="ENSCING00000014757.2"/>
</dbReference>
<dbReference type="OMA" id="VSDDETW"/>
<feature type="repeat" description="WD" evidence="3">
    <location>
        <begin position="407"/>
        <end position="448"/>
    </location>
</feature>
<accession>A0A1W2WHP1</accession>
<dbReference type="PROSITE" id="PS50082">
    <property type="entry name" value="WD_REPEATS_2"/>
    <property type="match status" value="6"/>
</dbReference>
<organism evidence="6 7">
    <name type="scientific">Ciona intestinalis</name>
    <name type="common">Transparent sea squirt</name>
    <name type="synonym">Ascidia intestinalis</name>
    <dbReference type="NCBI Taxonomy" id="7719"/>
    <lineage>
        <taxon>Eukaryota</taxon>
        <taxon>Metazoa</taxon>
        <taxon>Chordata</taxon>
        <taxon>Tunicata</taxon>
        <taxon>Ascidiacea</taxon>
        <taxon>Phlebobranchia</taxon>
        <taxon>Cionidae</taxon>
        <taxon>Ciona</taxon>
    </lineage>
</organism>
<evidence type="ECO:0000256" key="5">
    <source>
        <dbReference type="SAM" id="MobiDB-lite"/>
    </source>
</evidence>
<dbReference type="InterPro" id="IPR020472">
    <property type="entry name" value="WD40_PAC1"/>
</dbReference>
<feature type="repeat" description="WD" evidence="3">
    <location>
        <begin position="574"/>
        <end position="606"/>
    </location>
</feature>
<evidence type="ECO:0000313" key="7">
    <source>
        <dbReference type="Proteomes" id="UP000008144"/>
    </source>
</evidence>
<feature type="repeat" description="WD" evidence="3">
    <location>
        <begin position="491"/>
        <end position="532"/>
    </location>
</feature>
<reference evidence="6" key="2">
    <citation type="journal article" date="2008" name="Genome Biol.">
        <title>Improved genome assembly and evidence-based global gene model set for the chordate Ciona intestinalis: new insight into intron and operon populations.</title>
        <authorList>
            <person name="Satou Y."/>
            <person name="Mineta K."/>
            <person name="Ogasawara M."/>
            <person name="Sasakura Y."/>
            <person name="Shoguchi E."/>
            <person name="Ueno K."/>
            <person name="Yamada L."/>
            <person name="Matsumoto J."/>
            <person name="Wasserscheid J."/>
            <person name="Dewar K."/>
            <person name="Wiley G.B."/>
            <person name="Macmil S.L."/>
            <person name="Roe B.A."/>
            <person name="Zeller R.W."/>
            <person name="Hastings K.E."/>
            <person name="Lemaire P."/>
            <person name="Lindquist E."/>
            <person name="Endo T."/>
            <person name="Hotta K."/>
            <person name="Inaba K."/>
        </authorList>
    </citation>
    <scope>NUCLEOTIDE SEQUENCE [LARGE SCALE GENOMIC DNA]</scope>
    <source>
        <strain evidence="6">wild type</strain>
    </source>
</reference>
<dbReference type="SMART" id="SM00320">
    <property type="entry name" value="WD40"/>
    <property type="match status" value="7"/>
</dbReference>
<dbReference type="AlphaFoldDB" id="F6TQ79"/>
<sequence length="606" mass="67330">MTSEAEDGPFFLEKVSVLGDSDDEYQYEEVPVDDLSVGSTDHLDGFDKTILSIEESKQDEKAAIRVEGPPVASLIHRPEVIDDFVRNFLLRMGMKRTLQSFQTEWYEMQQKGLLGNEDIGVVPDAYCRNQTLGDEVKRLKSELQKYMTAASKAKDTHVKLQKERDFHRINHKRAVQEKNRLITDIKRLKKHYNSYEPTLRELKHKYELAMKEKMLTKLERDRAVGQVTGLQATLRNLETGKEVMLPPVSGYRAQRSANRGGPTQSALREARGSVENKREQPKTSNTQDSEFPTDSRVNPYLTHAKGPPTHLTRTGGFRQTGSIRGHDLAISSVSLHPRKQIAVTTSDDHQWKMWAVPSGDIIMTGEGHTDWISDSDFHPSGAQLATSSGDACVKVWDFSKASCVLTLPDHTHAVWGVSWHSCGDFLASCSMDNTSKIWDVHSERCRSTLRGHADSVNSIQFLHFANTLLTASADKTLSLWDARTGLCAQTFYGHLHSVNNAVFNLKGDTIGSCDSYGTVKFWDVRHVAPMITVDVGPHPANRVAFDPSGHLLAVASNDGTIKMVEVGTSDVTMLAGHDDAVQAVTFDIGGQFMLSGGSDGSMRVWS</sequence>
<dbReference type="GO" id="GO:0035082">
    <property type="term" value="P:axoneme assembly"/>
    <property type="evidence" value="ECO:0000318"/>
    <property type="project" value="GO_Central"/>
</dbReference>
<dbReference type="SUPFAM" id="SSF50978">
    <property type="entry name" value="WD40 repeat-like"/>
    <property type="match status" value="1"/>
</dbReference>
<dbReference type="OrthoDB" id="538223at2759"/>
<dbReference type="InterPro" id="IPR015943">
    <property type="entry name" value="WD40/YVTN_repeat-like_dom_sf"/>
</dbReference>
<keyword evidence="4" id="KW-0175">Coiled coil</keyword>
<feature type="region of interest" description="Disordered" evidence="5">
    <location>
        <begin position="251"/>
        <end position="296"/>
    </location>
</feature>
<accession>F6TQ79</accession>
<evidence type="ECO:0000256" key="4">
    <source>
        <dbReference type="SAM" id="Coils"/>
    </source>
</evidence>
<dbReference type="HOGENOM" id="CLU_000288_57_18_1"/>
<dbReference type="InterPro" id="IPR019775">
    <property type="entry name" value="WD40_repeat_CS"/>
</dbReference>
<keyword evidence="2" id="KW-0677">Repeat</keyword>
<reference evidence="6" key="3">
    <citation type="submission" date="2025-08" db="UniProtKB">
        <authorList>
            <consortium name="Ensembl"/>
        </authorList>
    </citation>
    <scope>IDENTIFICATION</scope>
</reference>
<reference evidence="6" key="4">
    <citation type="submission" date="2025-09" db="UniProtKB">
        <authorList>
            <consortium name="Ensembl"/>
        </authorList>
    </citation>
    <scope>IDENTIFICATION</scope>
</reference>
<dbReference type="PROSITE" id="PS50294">
    <property type="entry name" value="WD_REPEATS_REGION"/>
    <property type="match status" value="5"/>
</dbReference>
<dbReference type="CDD" id="cd00200">
    <property type="entry name" value="WD40"/>
    <property type="match status" value="1"/>
</dbReference>
<dbReference type="GO" id="GO:1990716">
    <property type="term" value="C:axonemal central apparatus"/>
    <property type="evidence" value="ECO:0000318"/>
    <property type="project" value="GO_Central"/>
</dbReference>
<dbReference type="Proteomes" id="UP000008144">
    <property type="component" value="Chromosome 7"/>
</dbReference>
<gene>
    <name evidence="6" type="primary">LOC100178079</name>
</gene>
<dbReference type="Gene3D" id="2.130.10.10">
    <property type="entry name" value="YVTN repeat-like/Quinoprotein amine dehydrogenase"/>
    <property type="match status" value="2"/>
</dbReference>
<feature type="coiled-coil region" evidence="4">
    <location>
        <begin position="129"/>
        <end position="191"/>
    </location>
</feature>
<dbReference type="STRING" id="7719.ENSCINP00000017535"/>
<feature type="compositionally biased region" description="Polar residues" evidence="5">
    <location>
        <begin position="282"/>
        <end position="296"/>
    </location>
</feature>
<evidence type="ECO:0000256" key="1">
    <source>
        <dbReference type="ARBA" id="ARBA00022574"/>
    </source>
</evidence>
<evidence type="ECO:0000256" key="3">
    <source>
        <dbReference type="PROSITE-ProRule" id="PRU00221"/>
    </source>
</evidence>
<evidence type="ECO:0000256" key="2">
    <source>
        <dbReference type="ARBA" id="ARBA00022737"/>
    </source>
</evidence>
<dbReference type="PRINTS" id="PR00320">
    <property type="entry name" value="GPROTEINBRPT"/>
</dbReference>
<name>F6TQ79_CIOIN</name>
<evidence type="ECO:0000313" key="6">
    <source>
        <dbReference type="Ensembl" id="ENSCINP00000017535.3"/>
    </source>
</evidence>
<dbReference type="PROSITE" id="PS00678">
    <property type="entry name" value="WD_REPEATS_1"/>
    <property type="match status" value="3"/>
</dbReference>
<feature type="region of interest" description="Disordered" evidence="5">
    <location>
        <begin position="303"/>
        <end position="322"/>
    </location>
</feature>
<dbReference type="FunFam" id="2.130.10.10:FF:000787">
    <property type="entry name" value="sperm-associated antigen 16 protein"/>
    <property type="match status" value="1"/>
</dbReference>
<dbReference type="InterPro" id="IPR036322">
    <property type="entry name" value="WD40_repeat_dom_sf"/>
</dbReference>